<feature type="compositionally biased region" description="Basic and acidic residues" evidence="1">
    <location>
        <begin position="1428"/>
        <end position="1438"/>
    </location>
</feature>
<dbReference type="EMBL" id="MIGC01004130">
    <property type="protein sequence ID" value="PHJ18466.1"/>
    <property type="molecule type" value="Genomic_DNA"/>
</dbReference>
<feature type="region of interest" description="Disordered" evidence="1">
    <location>
        <begin position="1"/>
        <end position="32"/>
    </location>
</feature>
<feature type="region of interest" description="Disordered" evidence="1">
    <location>
        <begin position="200"/>
        <end position="221"/>
    </location>
</feature>
<feature type="compositionally biased region" description="Basic and acidic residues" evidence="1">
    <location>
        <begin position="1"/>
        <end position="10"/>
    </location>
</feature>
<dbReference type="Proteomes" id="UP000221165">
    <property type="component" value="Unassembled WGS sequence"/>
</dbReference>
<evidence type="ECO:0000313" key="2">
    <source>
        <dbReference type="EMBL" id="PHJ18466.1"/>
    </source>
</evidence>
<feature type="non-terminal residue" evidence="2">
    <location>
        <position position="1734"/>
    </location>
</feature>
<dbReference type="SUPFAM" id="SSF51905">
    <property type="entry name" value="FAD/NAD(P)-binding domain"/>
    <property type="match status" value="1"/>
</dbReference>
<dbReference type="GeneID" id="94431062"/>
<dbReference type="InterPro" id="IPR036188">
    <property type="entry name" value="FAD/NAD-bd_sf"/>
</dbReference>
<feature type="region of interest" description="Disordered" evidence="1">
    <location>
        <begin position="1297"/>
        <end position="1554"/>
    </location>
</feature>
<feature type="compositionally biased region" description="Basic residues" evidence="1">
    <location>
        <begin position="1446"/>
        <end position="1456"/>
    </location>
</feature>
<feature type="compositionally biased region" description="Polar residues" evidence="1">
    <location>
        <begin position="588"/>
        <end position="598"/>
    </location>
</feature>
<feature type="compositionally biased region" description="Basic and acidic residues" evidence="1">
    <location>
        <begin position="1353"/>
        <end position="1365"/>
    </location>
</feature>
<feature type="compositionally biased region" description="Basic and acidic residues" evidence="1">
    <location>
        <begin position="330"/>
        <end position="340"/>
    </location>
</feature>
<feature type="compositionally biased region" description="Polar residues" evidence="1">
    <location>
        <begin position="266"/>
        <end position="279"/>
    </location>
</feature>
<feature type="region of interest" description="Disordered" evidence="1">
    <location>
        <begin position="235"/>
        <end position="381"/>
    </location>
</feature>
<keyword evidence="3" id="KW-1185">Reference proteome</keyword>
<name>A0A2C6KQ24_9APIC</name>
<dbReference type="Pfam" id="PF13450">
    <property type="entry name" value="NAD_binding_8"/>
    <property type="match status" value="1"/>
</dbReference>
<feature type="region of interest" description="Disordered" evidence="1">
    <location>
        <begin position="698"/>
        <end position="721"/>
    </location>
</feature>
<sequence length="1734" mass="185965">MGPKNSEPRLSRSGVSEASGAPPLEGGASIGAEDANGYDVLTAKNLSVVAGAKREIPRADSTRSWPAVSMPVVGCPFKFPEVGTCSSFETQVKSRTSECLATAPSLALDVGSRSSCWAERYRRRFVSPLHSPEAPRVSKGMRKRLLQFNFLDLVDATLDALAFQTPVASSLPHDGFQSCPSFPWFWCSSLLVKRSQTSSSTAAGSQGLRSTALGAAPSSARDWGTLEDSGLSEIKLPSIASPNSSLRSPAPDAEFARERSHAPPLQQDTPRSCSSSDLTVSPLGEEAPSVSTRGRSGESGSSHRAHASHDRATCPDSCAGPSMFGGESLGDTRVRSDDRSTLGMAAKSDNVDELPDNRPRLVRGGGRGRRSSPRPRVGGRYGLRQRDKINDANVATFLSSSGTHPLHEAMAWHLRRPWRLRKTCQSVDCVNPGSQGEEPSMGTRQVSDPGKGMSERGGNARAAEAVSGGDFPDVSEQPSDDQTVVAGYFDGLVLNHQASFVSPSSSPPCTDCGSSFAAAEVCPRFTATQCSLAGHSTVLNRVKRRADFGWAKPPDLKQQVFEGQRECARGSAQQREIQQESAGRLVNYGSSRIESSTTMERRKASEDTGSASSEVRRIRFQGGTRLPCSNSPSDMGNDVPPEETQRLPRGSLSLSLPYRFSDQHGKSTGLQVVNGWRPDMLGVPASFVRTSRIEPESIPESRSFHTSKIESPGVDRSPTAPASSLLALKTSPVMNISHTTDAWEPLPLHAEAGDPGHCFPPAATIANQLSVFPSEAIRTDKTSQQYFLPFPSESAYAHSRQQPDCLPLPRTCPLPHQGFSGFSSFIELKRLKSRPDPKKHVNPSAPRKPKCMNTAFLPLLRTAAPPPIADVFLPDLELFRREVYDLMAGTASNLLPSFALSDGAATAAEDRKPEMRQSGMLETEDVCRVSADHCGFISDALQSIRCRDSEQRCEPSDVFFSEDAAPRLLPGERTAQERTSEVPGCRSLAAAAQEGTPFSPTANPQRIPGGACGERSALWRPTDPAGCCEGIEKGDAATNSSFGVPCGGIYPKSPERAKVQCPRCGREKSVLPQHFYHVAIIGGGIAGLTAASILKLFNCRVLLIEASARLGGRINTQYLPAVYMSCPPPARNGVCHQRLCPTNKGQDDTSCASEKAKSREFFFRSPQAESGGEKPSCGLGMLSGELRTGGQGPNPEECGSKNEAERVGCSLPAFFPGGTSGFVPYFRAGKVCPAHHHLFPEDSFAEANKKMKERKARKRSKYWVFIEEDMQSENIAGDEKTDTSTLQRRRRLTAEELAGSDVGTRQKRQRKVPADFQDFHLYGTNSAVPNCERGPSRFSPSSRKAPTDGGSSHGERDTSRARRNGEGNSNLRLARKAGPRRGPGPEAASLEVAEGRSEFSGCVGGLPVSGRSRTRSRRATDASPSVSHQDDTLGRGEEGEFQPGKRFQRGGRGGRRGGRESVGTGLSFKTASPATARRGRRRSSCSSVAQKRDGQNGNPRRIMERRKSPATCWQSGGISRARAADCPRTAPSGAATPHRGTAGEGHNVGSESTSYPEDVCSSIFAGKDSGLGDTHSNQVLTRCDARIVSVTAPDFEGIEDMSRIEMQPQTTPVSSSAEECESDLTNLPVLADARDHTSAVTGCLSRSCAPAGTPRGSSSSRGESCCWSCCTSSSGSFSCSCTSTRCRFLQSLSGPLLPAIPVDLGANWLMFDMDSPQYVWQLASLLQVPSSGLW</sequence>
<dbReference type="RefSeq" id="XP_067920173.1">
    <property type="nucleotide sequence ID" value="XM_068067851.1"/>
</dbReference>
<proteinExistence type="predicted"/>
<feature type="region of interest" description="Disordered" evidence="1">
    <location>
        <begin position="430"/>
        <end position="480"/>
    </location>
</feature>
<protein>
    <submittedName>
        <fullName evidence="2">Uncharacterized protein</fullName>
    </submittedName>
</protein>
<evidence type="ECO:0000256" key="1">
    <source>
        <dbReference type="SAM" id="MobiDB-lite"/>
    </source>
</evidence>
<evidence type="ECO:0000313" key="3">
    <source>
        <dbReference type="Proteomes" id="UP000221165"/>
    </source>
</evidence>
<gene>
    <name evidence="2" type="ORF">CSUI_007707</name>
</gene>
<dbReference type="Gene3D" id="3.50.50.60">
    <property type="entry name" value="FAD/NAD(P)-binding domain"/>
    <property type="match status" value="1"/>
</dbReference>
<reference evidence="2 3" key="1">
    <citation type="journal article" date="2017" name="Int. J. Parasitol.">
        <title>The genome of the protozoan parasite Cystoisospora suis and a reverse vaccinology approach to identify vaccine candidates.</title>
        <authorList>
            <person name="Palmieri N."/>
            <person name="Shrestha A."/>
            <person name="Ruttkowski B."/>
            <person name="Beck T."/>
            <person name="Vogl C."/>
            <person name="Tomley F."/>
            <person name="Blake D.P."/>
            <person name="Joachim A."/>
        </authorList>
    </citation>
    <scope>NUCLEOTIDE SEQUENCE [LARGE SCALE GENOMIC DNA]</scope>
    <source>
        <strain evidence="2 3">Wien I</strain>
    </source>
</reference>
<feature type="compositionally biased region" description="Low complexity" evidence="1">
    <location>
        <begin position="289"/>
        <end position="302"/>
    </location>
</feature>
<dbReference type="VEuPathDB" id="ToxoDB:CSUI_007707"/>
<organism evidence="2 3">
    <name type="scientific">Cystoisospora suis</name>
    <dbReference type="NCBI Taxonomy" id="483139"/>
    <lineage>
        <taxon>Eukaryota</taxon>
        <taxon>Sar</taxon>
        <taxon>Alveolata</taxon>
        <taxon>Apicomplexa</taxon>
        <taxon>Conoidasida</taxon>
        <taxon>Coccidia</taxon>
        <taxon>Eucoccidiorida</taxon>
        <taxon>Eimeriorina</taxon>
        <taxon>Sarcocystidae</taxon>
        <taxon>Cystoisospora</taxon>
    </lineage>
</organism>
<comment type="caution">
    <text evidence="2">The sequence shown here is derived from an EMBL/GenBank/DDBJ whole genome shotgun (WGS) entry which is preliminary data.</text>
</comment>
<accession>A0A2C6KQ24</accession>
<feature type="region of interest" description="Disordered" evidence="1">
    <location>
        <begin position="588"/>
        <end position="648"/>
    </location>
</feature>